<sequence>MQLFLALFFLLGIPSGAPEIHSLKYFYTGSSQVPNFPEFVAVTLVNEVEIDYYDSNTRRKVPKKDWVNEAVDSQFWDRNTERLMGTQQTFKGNIETAKQRLNQTGGVHISQLMYGCEWDDETDELNGYWQEGFDGEDFIALDLKTETWIAPVQQAVPTKHQWDNNKAFTAQQKHFLTHICPDWLKKYVEFGRSSLMRKDLPSVSLLQKTPSSPLTCHATGFYPDRAHLFWKKDEEELHEDVVRGEILPNHDGSFQMSADLDLSGLQDEDWGRYSCVFHLAGGQEVSKRLDKRDIRTNWKTNDGGFPTGAAAGGVVAALLLLTGCIMGLIVCLKKRPQGFRATNTNETSSSAGEDPALEEVSPSSEACQKSAVHCRNTPSSNEPNILQFHQIFFFSAEILPVVSATFASLEFFKLSNESNCFELKTDRNVQNSRKLFFFQVESWLIITSVLRMSSVSFIRLISFLRENGKGGGGGVGGGTTYVQSHNTKQCCRRTTRNLEQSQTPNLDNTKTEPTTNTENYRTIHTFFFFPNHINEQTRPHKIKGGVGEEGNARTPQTLFFFFFF</sequence>
<dbReference type="Proteomes" id="UP000472267">
    <property type="component" value="Chromosome 22"/>
</dbReference>
<dbReference type="SMART" id="SM00407">
    <property type="entry name" value="IGc1"/>
    <property type="match status" value="1"/>
</dbReference>
<dbReference type="InterPro" id="IPR011161">
    <property type="entry name" value="MHC_I-like_Ag-recog"/>
</dbReference>
<evidence type="ECO:0000256" key="5">
    <source>
        <dbReference type="SAM" id="SignalP"/>
    </source>
</evidence>
<keyword evidence="1" id="KW-0325">Glycoprotein</keyword>
<comment type="similarity">
    <text evidence="2">Belongs to the MHC class I family.</text>
</comment>
<dbReference type="Gene3D" id="2.60.40.10">
    <property type="entry name" value="Immunoglobulins"/>
    <property type="match status" value="1"/>
</dbReference>
<name>A0A672ICY6_SALFA</name>
<dbReference type="InterPro" id="IPR003597">
    <property type="entry name" value="Ig_C1-set"/>
</dbReference>
<dbReference type="SUPFAM" id="SSF54452">
    <property type="entry name" value="MHC antigen-recognition domain"/>
    <property type="match status" value="1"/>
</dbReference>
<dbReference type="InterPro" id="IPR013783">
    <property type="entry name" value="Ig-like_fold"/>
</dbReference>
<dbReference type="GO" id="GO:0006955">
    <property type="term" value="P:immune response"/>
    <property type="evidence" value="ECO:0007669"/>
    <property type="project" value="TreeGrafter"/>
</dbReference>
<dbReference type="FunFam" id="3.30.500.10:FF:000001">
    <property type="entry name" value="H-2 class I histocompatibility antigen, alpha chain"/>
    <property type="match status" value="1"/>
</dbReference>
<dbReference type="InterPro" id="IPR050208">
    <property type="entry name" value="MHC_class-I_related"/>
</dbReference>
<feature type="region of interest" description="Disordered" evidence="3">
    <location>
        <begin position="496"/>
        <end position="516"/>
    </location>
</feature>
<keyword evidence="8" id="KW-1185">Reference proteome</keyword>
<evidence type="ECO:0000256" key="2">
    <source>
        <dbReference type="RuleBase" id="RU004439"/>
    </source>
</evidence>
<dbReference type="InParanoid" id="A0A672ICY6"/>
<dbReference type="InterPro" id="IPR037055">
    <property type="entry name" value="MHC_I-like_Ag-recog_sf"/>
</dbReference>
<dbReference type="Pfam" id="PF07654">
    <property type="entry name" value="C1-set"/>
    <property type="match status" value="1"/>
</dbReference>
<dbReference type="PROSITE" id="PS50835">
    <property type="entry name" value="IG_LIKE"/>
    <property type="match status" value="1"/>
</dbReference>
<dbReference type="PRINTS" id="PR01638">
    <property type="entry name" value="MHCCLASSI"/>
</dbReference>
<dbReference type="InterPro" id="IPR001039">
    <property type="entry name" value="MHC_I_a_a1/a2"/>
</dbReference>
<evidence type="ECO:0000259" key="6">
    <source>
        <dbReference type="PROSITE" id="PS50835"/>
    </source>
</evidence>
<evidence type="ECO:0000313" key="8">
    <source>
        <dbReference type="Proteomes" id="UP000472267"/>
    </source>
</evidence>
<keyword evidence="4" id="KW-0472">Membrane</keyword>
<dbReference type="AlphaFoldDB" id="A0A672ICY6"/>
<feature type="compositionally biased region" description="Polar residues" evidence="3">
    <location>
        <begin position="497"/>
        <end position="507"/>
    </location>
</feature>
<dbReference type="PANTHER" id="PTHR16675:SF237">
    <property type="entry name" value="MHC CLASS I ANTIGEN TRANSCRIPT VARIANT 1-RELATED"/>
    <property type="match status" value="1"/>
</dbReference>
<evidence type="ECO:0000256" key="1">
    <source>
        <dbReference type="ARBA" id="ARBA00023180"/>
    </source>
</evidence>
<dbReference type="GO" id="GO:0005615">
    <property type="term" value="C:extracellular space"/>
    <property type="evidence" value="ECO:0007669"/>
    <property type="project" value="TreeGrafter"/>
</dbReference>
<keyword evidence="5" id="KW-0732">Signal</keyword>
<organism evidence="7 8">
    <name type="scientific">Salarias fasciatus</name>
    <name type="common">Jewelled blenny</name>
    <name type="synonym">Blennius fasciatus</name>
    <dbReference type="NCBI Taxonomy" id="181472"/>
    <lineage>
        <taxon>Eukaryota</taxon>
        <taxon>Metazoa</taxon>
        <taxon>Chordata</taxon>
        <taxon>Craniata</taxon>
        <taxon>Vertebrata</taxon>
        <taxon>Euteleostomi</taxon>
        <taxon>Actinopterygii</taxon>
        <taxon>Neopterygii</taxon>
        <taxon>Teleostei</taxon>
        <taxon>Neoteleostei</taxon>
        <taxon>Acanthomorphata</taxon>
        <taxon>Ovalentaria</taxon>
        <taxon>Blenniimorphae</taxon>
        <taxon>Blenniiformes</taxon>
        <taxon>Blennioidei</taxon>
        <taxon>Blenniidae</taxon>
        <taxon>Salariinae</taxon>
        <taxon>Salarias</taxon>
    </lineage>
</organism>
<dbReference type="Gene3D" id="3.30.500.10">
    <property type="entry name" value="MHC class I-like antigen recognition-like"/>
    <property type="match status" value="1"/>
</dbReference>
<evidence type="ECO:0000256" key="4">
    <source>
        <dbReference type="SAM" id="Phobius"/>
    </source>
</evidence>
<dbReference type="Ensembl" id="ENSSFAT00005041035.1">
    <property type="protein sequence ID" value="ENSSFAP00005039563.1"/>
    <property type="gene ID" value="ENSSFAG00005019780.1"/>
</dbReference>
<gene>
    <name evidence="7" type="primary">LOC115409381</name>
</gene>
<dbReference type="PANTHER" id="PTHR16675">
    <property type="entry name" value="MHC CLASS I-RELATED"/>
    <property type="match status" value="1"/>
</dbReference>
<dbReference type="GO" id="GO:0009897">
    <property type="term" value="C:external side of plasma membrane"/>
    <property type="evidence" value="ECO:0007669"/>
    <property type="project" value="TreeGrafter"/>
</dbReference>
<keyword evidence="4" id="KW-1133">Transmembrane helix</keyword>
<dbReference type="InterPro" id="IPR007110">
    <property type="entry name" value="Ig-like_dom"/>
</dbReference>
<reference evidence="7" key="2">
    <citation type="submission" date="2025-08" db="UniProtKB">
        <authorList>
            <consortium name="Ensembl"/>
        </authorList>
    </citation>
    <scope>IDENTIFICATION</scope>
</reference>
<dbReference type="InterPro" id="IPR011162">
    <property type="entry name" value="MHC_I/II-like_Ag-recog"/>
</dbReference>
<dbReference type="InterPro" id="IPR036179">
    <property type="entry name" value="Ig-like_dom_sf"/>
</dbReference>
<accession>A0A672ICY6</accession>
<feature type="transmembrane region" description="Helical" evidence="4">
    <location>
        <begin position="309"/>
        <end position="332"/>
    </location>
</feature>
<keyword evidence="4" id="KW-0812">Transmembrane</keyword>
<feature type="domain" description="Ig-like" evidence="6">
    <location>
        <begin position="201"/>
        <end position="286"/>
    </location>
</feature>
<proteinExistence type="inferred from homology"/>
<dbReference type="Pfam" id="PF00129">
    <property type="entry name" value="MHC_I"/>
    <property type="match status" value="1"/>
</dbReference>
<reference evidence="7" key="3">
    <citation type="submission" date="2025-09" db="UniProtKB">
        <authorList>
            <consortium name="Ensembl"/>
        </authorList>
    </citation>
    <scope>IDENTIFICATION</scope>
</reference>
<evidence type="ECO:0000313" key="7">
    <source>
        <dbReference type="Ensembl" id="ENSSFAP00005039563.1"/>
    </source>
</evidence>
<feature type="signal peptide" evidence="5">
    <location>
        <begin position="1"/>
        <end position="18"/>
    </location>
</feature>
<evidence type="ECO:0000256" key="3">
    <source>
        <dbReference type="SAM" id="MobiDB-lite"/>
    </source>
</evidence>
<protein>
    <submittedName>
        <fullName evidence="7">Class I histocompatibility antigen, F10 alpha chain-like</fullName>
    </submittedName>
</protein>
<reference evidence="7" key="1">
    <citation type="submission" date="2019-06" db="EMBL/GenBank/DDBJ databases">
        <authorList>
            <consortium name="Wellcome Sanger Institute Data Sharing"/>
        </authorList>
    </citation>
    <scope>NUCLEOTIDE SEQUENCE [LARGE SCALE GENOMIC DNA]</scope>
</reference>
<feature type="chain" id="PRO_5025435619" evidence="5">
    <location>
        <begin position="19"/>
        <end position="564"/>
    </location>
</feature>
<dbReference type="SUPFAM" id="SSF48726">
    <property type="entry name" value="Immunoglobulin"/>
    <property type="match status" value="1"/>
</dbReference>